<evidence type="ECO:0000256" key="1">
    <source>
        <dbReference type="SAM" id="Phobius"/>
    </source>
</evidence>
<comment type="caution">
    <text evidence="2">The sequence shown here is derived from an EMBL/GenBank/DDBJ whole genome shotgun (WGS) entry which is preliminary data.</text>
</comment>
<dbReference type="AlphaFoldDB" id="A0AB35T984"/>
<dbReference type="EMBL" id="JAWXXX010000001">
    <property type="protein sequence ID" value="MDX5894376.1"/>
    <property type="molecule type" value="Genomic_DNA"/>
</dbReference>
<reference evidence="2" key="1">
    <citation type="submission" date="2023-11" db="EMBL/GenBank/DDBJ databases">
        <title>MicrobeMod: A computational toolkit for identifying prokaryotic methylation and restriction-modification with nanopore sequencing.</title>
        <authorList>
            <person name="Crits-Christoph A."/>
            <person name="Kang S.C."/>
            <person name="Lee H."/>
            <person name="Ostrov N."/>
        </authorList>
    </citation>
    <scope>NUCLEOTIDE SEQUENCE</scope>
    <source>
        <strain evidence="2">ATCC 51242</strain>
    </source>
</reference>
<protein>
    <submittedName>
        <fullName evidence="2">DUF3105 domain-containing protein</fullName>
    </submittedName>
</protein>
<proteinExistence type="predicted"/>
<feature type="transmembrane region" description="Helical" evidence="1">
    <location>
        <begin position="21"/>
        <end position="43"/>
    </location>
</feature>
<name>A0AB35T984_RUBRA</name>
<accession>A0AB35T984</accession>
<keyword evidence="1" id="KW-0472">Membrane</keyword>
<evidence type="ECO:0000313" key="2">
    <source>
        <dbReference type="EMBL" id="MDX5894376.1"/>
    </source>
</evidence>
<keyword evidence="1" id="KW-1133">Transmembrane helix</keyword>
<organism evidence="2 3">
    <name type="scientific">Rubrobacter radiotolerans</name>
    <name type="common">Arthrobacter radiotolerans</name>
    <dbReference type="NCBI Taxonomy" id="42256"/>
    <lineage>
        <taxon>Bacteria</taxon>
        <taxon>Bacillati</taxon>
        <taxon>Actinomycetota</taxon>
        <taxon>Rubrobacteria</taxon>
        <taxon>Rubrobacterales</taxon>
        <taxon>Rubrobacteraceae</taxon>
        <taxon>Rubrobacter</taxon>
    </lineage>
</organism>
<evidence type="ECO:0000313" key="3">
    <source>
        <dbReference type="Proteomes" id="UP001281130"/>
    </source>
</evidence>
<sequence>MSRGTGRGERRVHSVERERPWALIIAGAIAAAVILALVVVIFIDSRQQASSTAPEGVEEFDVGGAGQHTEGTVEYAQNPPAGGEHHPNWQNCGFYTQPVRNETAVHSLEHGAVWITYSPDLPADQLETIGQLATNQSYVLASPYEDLPSPIVASAWGYQLQLDSANDPALEQFLRAYVQGPQTPEPGAACTGGVGTPS</sequence>
<keyword evidence="1" id="KW-0812">Transmembrane</keyword>
<gene>
    <name evidence="2" type="ORF">SIL72_10095</name>
</gene>
<dbReference type="InterPro" id="IPR021454">
    <property type="entry name" value="DUF3105"/>
</dbReference>
<dbReference type="RefSeq" id="WP_038681962.1">
    <property type="nucleotide sequence ID" value="NZ_CP007514.1"/>
</dbReference>
<dbReference type="Proteomes" id="UP001281130">
    <property type="component" value="Unassembled WGS sequence"/>
</dbReference>
<dbReference type="Pfam" id="PF11303">
    <property type="entry name" value="DUF3105"/>
    <property type="match status" value="1"/>
</dbReference>